<sequence length="198" mass="21698">MHAFCSDTIHPDPLLRADHGVLRPDGLRRTADARDAAGQIMAQAQEQAAALVLETEQRLLSRAARFNDELAASHHAFMEQAQDMVIELAQAMFSRLVGTLAPPERLAALYQRLRQEVPRSLTQPVFWIHPGQLALMPETDWEVRCDAALAPGACRLEAAEGEWRIDFEAGLAALLSTLPAGGTLKPAHHSTTEESIHA</sequence>
<evidence type="ECO:0000313" key="1">
    <source>
        <dbReference type="EMBL" id="CDG82328.1"/>
    </source>
</evidence>
<dbReference type="HOGENOM" id="CLU_1376539_0_0_4"/>
<dbReference type="STRING" id="1349767.GJA_1690"/>
<dbReference type="RefSeq" id="WP_051780436.1">
    <property type="nucleotide sequence ID" value="NZ_BCTH01000007.1"/>
</dbReference>
<dbReference type="PATRIC" id="fig|1349767.4.peg.3368"/>
<accession>W0V4P9</accession>
<evidence type="ECO:0000313" key="2">
    <source>
        <dbReference type="Proteomes" id="UP000027604"/>
    </source>
</evidence>
<dbReference type="AlphaFoldDB" id="W0V4P9"/>
<dbReference type="KEGG" id="jag:GJA_1690"/>
<proteinExistence type="predicted"/>
<name>W0V4P9_9BURK</name>
<gene>
    <name evidence="1" type="ORF">GJA_1690</name>
</gene>
<dbReference type="eggNOG" id="COG1317">
    <property type="taxonomic scope" value="Bacteria"/>
</dbReference>
<dbReference type="InterPro" id="IPR009335">
    <property type="entry name" value="T3SS_HrpE/ATPase_suE"/>
</dbReference>
<protein>
    <submittedName>
        <fullName evidence="1">Uncharacterized protein</fullName>
    </submittedName>
</protein>
<organism evidence="1 2">
    <name type="scientific">Janthinobacterium agaricidamnosum NBRC 102515 = DSM 9628</name>
    <dbReference type="NCBI Taxonomy" id="1349767"/>
    <lineage>
        <taxon>Bacteria</taxon>
        <taxon>Pseudomonadati</taxon>
        <taxon>Pseudomonadota</taxon>
        <taxon>Betaproteobacteria</taxon>
        <taxon>Burkholderiales</taxon>
        <taxon>Oxalobacteraceae</taxon>
        <taxon>Janthinobacterium</taxon>
    </lineage>
</organism>
<keyword evidence="2" id="KW-1185">Reference proteome</keyword>
<dbReference type="OrthoDB" id="9115048at2"/>
<dbReference type="Proteomes" id="UP000027604">
    <property type="component" value="Chromosome I"/>
</dbReference>
<dbReference type="EMBL" id="HG322949">
    <property type="protein sequence ID" value="CDG82328.1"/>
    <property type="molecule type" value="Genomic_DNA"/>
</dbReference>
<reference evidence="1 2" key="1">
    <citation type="journal article" date="2015" name="Genome Announc.">
        <title>Genome Sequence of Mushroom Soft-Rot Pathogen Janthinobacterium agaricidamnosum.</title>
        <authorList>
            <person name="Graupner K."/>
            <person name="Lackner G."/>
            <person name="Hertweck C."/>
        </authorList>
    </citation>
    <scope>NUCLEOTIDE SEQUENCE [LARGE SCALE GENOMIC DNA]</scope>
    <source>
        <strain evidence="2">NBRC 102515 / DSM 9628</strain>
    </source>
</reference>
<dbReference type="Pfam" id="PF06188">
    <property type="entry name" value="HrpE"/>
    <property type="match status" value="1"/>
</dbReference>